<dbReference type="Proteomes" id="UP000197065">
    <property type="component" value="Unassembled WGS sequence"/>
</dbReference>
<dbReference type="AlphaFoldDB" id="A0A212R4C2"/>
<feature type="transmembrane region" description="Helical" evidence="5">
    <location>
        <begin position="110"/>
        <end position="128"/>
    </location>
</feature>
<keyword evidence="3 5" id="KW-1133">Transmembrane helix</keyword>
<reference evidence="7 8" key="1">
    <citation type="submission" date="2017-06" db="EMBL/GenBank/DDBJ databases">
        <authorList>
            <person name="Kim H.J."/>
            <person name="Triplett B.A."/>
        </authorList>
    </citation>
    <scope>NUCLEOTIDE SEQUENCE [LARGE SCALE GENOMIC DNA]</scope>
    <source>
        <strain evidence="7 8">B29T1</strain>
    </source>
</reference>
<organism evidence="7 8">
    <name type="scientific">Arboricoccus pini</name>
    <dbReference type="NCBI Taxonomy" id="1963835"/>
    <lineage>
        <taxon>Bacteria</taxon>
        <taxon>Pseudomonadati</taxon>
        <taxon>Pseudomonadota</taxon>
        <taxon>Alphaproteobacteria</taxon>
        <taxon>Geminicoccales</taxon>
        <taxon>Geminicoccaceae</taxon>
        <taxon>Arboricoccus</taxon>
    </lineage>
</organism>
<dbReference type="RefSeq" id="WP_088561209.1">
    <property type="nucleotide sequence ID" value="NZ_FYEH01000005.1"/>
</dbReference>
<dbReference type="Pfam" id="PF07690">
    <property type="entry name" value="MFS_1"/>
    <property type="match status" value="1"/>
</dbReference>
<feature type="transmembrane region" description="Helical" evidence="5">
    <location>
        <begin position="81"/>
        <end position="104"/>
    </location>
</feature>
<dbReference type="GO" id="GO:0016020">
    <property type="term" value="C:membrane"/>
    <property type="evidence" value="ECO:0007669"/>
    <property type="project" value="UniProtKB-SubCell"/>
</dbReference>
<feature type="transmembrane region" description="Helical" evidence="5">
    <location>
        <begin position="302"/>
        <end position="321"/>
    </location>
</feature>
<evidence type="ECO:0000256" key="3">
    <source>
        <dbReference type="ARBA" id="ARBA00022989"/>
    </source>
</evidence>
<feature type="transmembrane region" description="Helical" evidence="5">
    <location>
        <begin position="167"/>
        <end position="186"/>
    </location>
</feature>
<evidence type="ECO:0000256" key="4">
    <source>
        <dbReference type="ARBA" id="ARBA00023136"/>
    </source>
</evidence>
<keyword evidence="2 5" id="KW-0812">Transmembrane</keyword>
<dbReference type="PANTHER" id="PTHR42718">
    <property type="entry name" value="MAJOR FACILITATOR SUPERFAMILY MULTIDRUG TRANSPORTER MFSC"/>
    <property type="match status" value="1"/>
</dbReference>
<dbReference type="GO" id="GO:0022857">
    <property type="term" value="F:transmembrane transporter activity"/>
    <property type="evidence" value="ECO:0007669"/>
    <property type="project" value="InterPro"/>
</dbReference>
<gene>
    <name evidence="7" type="ORF">SAMN07250955_105206</name>
</gene>
<keyword evidence="8" id="KW-1185">Reference proteome</keyword>
<feature type="transmembrane region" description="Helical" evidence="5">
    <location>
        <begin position="198"/>
        <end position="220"/>
    </location>
</feature>
<feature type="transmembrane region" description="Helical" evidence="5">
    <location>
        <begin position="477"/>
        <end position="498"/>
    </location>
</feature>
<evidence type="ECO:0000256" key="1">
    <source>
        <dbReference type="ARBA" id="ARBA00004141"/>
    </source>
</evidence>
<dbReference type="SUPFAM" id="SSF103473">
    <property type="entry name" value="MFS general substrate transporter"/>
    <property type="match status" value="1"/>
</dbReference>
<dbReference type="PANTHER" id="PTHR42718:SF49">
    <property type="entry name" value="EXPORT PROTEIN"/>
    <property type="match status" value="1"/>
</dbReference>
<dbReference type="PRINTS" id="PR01036">
    <property type="entry name" value="TCRTETB"/>
</dbReference>
<feature type="transmembrane region" description="Helical" evidence="5">
    <location>
        <begin position="226"/>
        <end position="249"/>
    </location>
</feature>
<dbReference type="InterPro" id="IPR005829">
    <property type="entry name" value="Sugar_transporter_CS"/>
</dbReference>
<keyword evidence="4 5" id="KW-0472">Membrane</keyword>
<accession>A0A212R4C2</accession>
<evidence type="ECO:0000313" key="8">
    <source>
        <dbReference type="Proteomes" id="UP000197065"/>
    </source>
</evidence>
<dbReference type="Gene3D" id="1.20.1250.20">
    <property type="entry name" value="MFS general substrate transporter like domains"/>
    <property type="match status" value="1"/>
</dbReference>
<dbReference type="Gene3D" id="1.20.1720.10">
    <property type="entry name" value="Multidrug resistance protein D"/>
    <property type="match status" value="1"/>
</dbReference>
<evidence type="ECO:0000313" key="7">
    <source>
        <dbReference type="EMBL" id="SNB66866.1"/>
    </source>
</evidence>
<evidence type="ECO:0000256" key="2">
    <source>
        <dbReference type="ARBA" id="ARBA00022692"/>
    </source>
</evidence>
<feature type="transmembrane region" description="Helical" evidence="5">
    <location>
        <begin position="52"/>
        <end position="74"/>
    </location>
</feature>
<feature type="transmembrane region" description="Helical" evidence="5">
    <location>
        <begin position="140"/>
        <end position="161"/>
    </location>
</feature>
<name>A0A212R4C2_9PROT</name>
<dbReference type="InterPro" id="IPR020846">
    <property type="entry name" value="MFS_dom"/>
</dbReference>
<feature type="transmembrane region" description="Helical" evidence="5">
    <location>
        <begin position="269"/>
        <end position="290"/>
    </location>
</feature>
<evidence type="ECO:0000256" key="5">
    <source>
        <dbReference type="SAM" id="Phobius"/>
    </source>
</evidence>
<proteinExistence type="predicted"/>
<dbReference type="OrthoDB" id="9791756at2"/>
<comment type="subcellular location">
    <subcellularLocation>
        <location evidence="1">Membrane</location>
        <topology evidence="1">Multi-pass membrane protein</topology>
    </subcellularLocation>
</comment>
<feature type="domain" description="Major facilitator superfamily (MFS) profile" evidence="6">
    <location>
        <begin position="15"/>
        <end position="501"/>
    </location>
</feature>
<dbReference type="PROSITE" id="PS50850">
    <property type="entry name" value="MFS"/>
    <property type="match status" value="1"/>
</dbReference>
<dbReference type="EMBL" id="FYEH01000005">
    <property type="protein sequence ID" value="SNB66866.1"/>
    <property type="molecule type" value="Genomic_DNA"/>
</dbReference>
<evidence type="ECO:0000259" key="6">
    <source>
        <dbReference type="PROSITE" id="PS50850"/>
    </source>
</evidence>
<dbReference type="InterPro" id="IPR011701">
    <property type="entry name" value="MFS"/>
</dbReference>
<feature type="transmembrane region" description="Helical" evidence="5">
    <location>
        <begin position="328"/>
        <end position="349"/>
    </location>
</feature>
<feature type="transmembrane region" description="Helical" evidence="5">
    <location>
        <begin position="407"/>
        <end position="426"/>
    </location>
</feature>
<dbReference type="InterPro" id="IPR036259">
    <property type="entry name" value="MFS_trans_sf"/>
</dbReference>
<dbReference type="CDD" id="cd17321">
    <property type="entry name" value="MFS_MMR_MDR_like"/>
    <property type="match status" value="1"/>
</dbReference>
<protein>
    <submittedName>
        <fullName evidence="7">Major Facilitator Superfamily protein</fullName>
    </submittedName>
</protein>
<dbReference type="PROSITE" id="PS00216">
    <property type="entry name" value="SUGAR_TRANSPORT_1"/>
    <property type="match status" value="1"/>
</dbReference>
<sequence>MTSPPSSQNKGRISVLLSVCLAGIICPMSFSGGAVATPAIGRELGGDPIALNWITNAFMLTFGGFQMIAGALVDEYGRKRVFLFGLALFAASALALSFSFSVYLLDLLRAIQGVAAAATLAGGIAALAQEFDGHGRTRAFSLLGTTFGVGLAFGPLFAGYMTETFGWSSVFLSTAVVSLLALMFGAPRMRESRDPDAAGLDVGGTITFTGALTLFTFALIQAPANGWSSAFVLTLLGGAAGLLVAFVAIETRVARPMLDLSLFRYPHFVGVQVLPIATCYCYIVLLVLLPLRFIGIEGCSEIHAGFLLLALSVPMLVVPSLAATMTRWISPGIISGVGLLIAALGLFFLGRANINDGDTTLGPMLLIGLGASMPWGLMDGLSISVVPKERAGMAAGIFNTTRVAGEGVALAIVTAVLAALLQSSLVNSLANMEAVSTTLIMNVAERLATGNLEQAKNLLPEVDRSFLAQSYADAFRVLTYILIAITIISSAIVFVILGRSVGSPATKMQSEI</sequence>
<feature type="transmembrane region" description="Helical" evidence="5">
    <location>
        <begin position="361"/>
        <end position="386"/>
    </location>
</feature>